<feature type="domain" description="NADH:flavin oxidoreductase/NADH oxidase N-terminal" evidence="5">
    <location>
        <begin position="65"/>
        <end position="230"/>
    </location>
</feature>
<evidence type="ECO:0000256" key="2">
    <source>
        <dbReference type="ARBA" id="ARBA00022630"/>
    </source>
</evidence>
<organism evidence="6 7">
    <name type="scientific">Rhizoctonia solani</name>
    <dbReference type="NCBI Taxonomy" id="456999"/>
    <lineage>
        <taxon>Eukaryota</taxon>
        <taxon>Fungi</taxon>
        <taxon>Dikarya</taxon>
        <taxon>Basidiomycota</taxon>
        <taxon>Agaricomycotina</taxon>
        <taxon>Agaricomycetes</taxon>
        <taxon>Cantharellales</taxon>
        <taxon>Ceratobasidiaceae</taxon>
        <taxon>Rhizoctonia</taxon>
    </lineage>
</organism>
<name>A0A8H3BFH3_9AGAM</name>
<comment type="similarity">
    <text evidence="1">Belongs to the NADH:flavin oxidoreductase/NADH oxidase family.</text>
</comment>
<evidence type="ECO:0000313" key="6">
    <source>
        <dbReference type="EMBL" id="CAE6456184.1"/>
    </source>
</evidence>
<keyword evidence="3" id="KW-0288">FMN</keyword>
<reference evidence="6" key="1">
    <citation type="submission" date="2021-01" db="EMBL/GenBank/DDBJ databases">
        <authorList>
            <person name="Kaushik A."/>
        </authorList>
    </citation>
    <scope>NUCLEOTIDE SEQUENCE</scope>
    <source>
        <strain evidence="6">Type strain: AG8-Rh-89/</strain>
    </source>
</reference>
<accession>A0A8H3BFH3</accession>
<dbReference type="InterPro" id="IPR013785">
    <property type="entry name" value="Aldolase_TIM"/>
</dbReference>
<evidence type="ECO:0000313" key="7">
    <source>
        <dbReference type="Proteomes" id="UP000663850"/>
    </source>
</evidence>
<dbReference type="InterPro" id="IPR001155">
    <property type="entry name" value="OxRdtase_FMN_N"/>
</dbReference>
<keyword evidence="2" id="KW-0285">Flavoprotein</keyword>
<dbReference type="AlphaFoldDB" id="A0A8H3BFH3"/>
<dbReference type="PANTHER" id="PTHR43656:SF5">
    <property type="entry name" value="NADH:FLAVIN OXIDOREDUCTASE_NADH OXIDASE N-TERMINAL DOMAIN-CONTAINING PROTEIN"/>
    <property type="match status" value="1"/>
</dbReference>
<dbReference type="Proteomes" id="UP000663850">
    <property type="component" value="Unassembled WGS sequence"/>
</dbReference>
<evidence type="ECO:0000259" key="5">
    <source>
        <dbReference type="Pfam" id="PF00724"/>
    </source>
</evidence>
<comment type="caution">
    <text evidence="6">The sequence shown here is derived from an EMBL/GenBank/DDBJ whole genome shotgun (WGS) entry which is preliminary data.</text>
</comment>
<dbReference type="EMBL" id="CAJMWZ010002469">
    <property type="protein sequence ID" value="CAE6456184.1"/>
    <property type="molecule type" value="Genomic_DNA"/>
</dbReference>
<protein>
    <recommendedName>
        <fullName evidence="5">NADH:flavin oxidoreductase/NADH oxidase N-terminal domain-containing protein</fullName>
    </recommendedName>
</protein>
<sequence length="659" mass="72250">MESTTVLQRFGPVTPNPEDGRLLGESITFEFSRRTMISRIYKAAIAERMYSWDQSDPSARGTPSDRLIRLYEVWGRGRYGLIITGNITVDSTHIETPGNGIISKSNSTFTHIEQFRRMASAGKAHGSLVLMQLSHAGRKAPGYINSHPVSAGDVRLDEQAAIPYAQPTPLTKEGIDEIIGQFVYAAATAYRAGFDGIQLHASSGYLLSQFLSTATNNRSDDYGGNIENRFGPVIPNPEDAKLLGESLTFEFSGRSMISRIYKAATGERMYSWDQHRPSTWGTPLDRLIRLYETWGRGGYGMIITGNVVVDSMHLEMPGNGVITESNSTPTHIEQLRRMASAGKAHGSLVVMQLSHAGRKTPGYINSHPVSAGDVRLDEQETIPYARPTPLTKEGIAAVVGQFAYAAGIAHRAGFDGIQLHASHGFLLSQFLSAQTNNRSDDYGGNIDNRSRIIREIIDLIRKEVKDPAFIIGIKIHRDDFWDKINDAKQLCQALEGLRLDFIELSGGAYDSPESQSHSITPMKEFVEQISPLLSKTLVFICGGFRSSQNMASAIRSGHCASVGLGKPSGSDPLLPSQIISGQLGGAMKPDPDSIDPTVLPWAALTQMEAIARGTVPIDLSDPEVLREFNKRAKKFEEEKSEGLKQGYVKVGYVVWDETT</sequence>
<dbReference type="Pfam" id="PF00724">
    <property type="entry name" value="Oxidored_FMN"/>
    <property type="match status" value="2"/>
</dbReference>
<dbReference type="Gene3D" id="3.20.20.70">
    <property type="entry name" value="Aldolase class I"/>
    <property type="match status" value="2"/>
</dbReference>
<evidence type="ECO:0000256" key="4">
    <source>
        <dbReference type="ARBA" id="ARBA00023002"/>
    </source>
</evidence>
<gene>
    <name evidence="6" type="ORF">RDB_LOCUS45790</name>
</gene>
<dbReference type="SUPFAM" id="SSF51395">
    <property type="entry name" value="FMN-linked oxidoreductases"/>
    <property type="match status" value="2"/>
</dbReference>
<dbReference type="PANTHER" id="PTHR43656">
    <property type="entry name" value="BINDING OXIDOREDUCTASE, PUTATIVE (AFU_ORTHOLOGUE AFUA_2G08260)-RELATED"/>
    <property type="match status" value="1"/>
</dbReference>
<dbReference type="InterPro" id="IPR051799">
    <property type="entry name" value="NADH_flavin_oxidoreductase"/>
</dbReference>
<proteinExistence type="inferred from homology"/>
<evidence type="ECO:0000256" key="3">
    <source>
        <dbReference type="ARBA" id="ARBA00022643"/>
    </source>
</evidence>
<feature type="domain" description="NADH:flavin oxidoreductase/NADH oxidase N-terminal" evidence="5">
    <location>
        <begin position="289"/>
        <end position="580"/>
    </location>
</feature>
<keyword evidence="4" id="KW-0560">Oxidoreductase</keyword>
<dbReference type="GO" id="GO:0010181">
    <property type="term" value="F:FMN binding"/>
    <property type="evidence" value="ECO:0007669"/>
    <property type="project" value="InterPro"/>
</dbReference>
<evidence type="ECO:0000256" key="1">
    <source>
        <dbReference type="ARBA" id="ARBA00005979"/>
    </source>
</evidence>
<dbReference type="GO" id="GO:0016491">
    <property type="term" value="F:oxidoreductase activity"/>
    <property type="evidence" value="ECO:0007669"/>
    <property type="project" value="UniProtKB-KW"/>
</dbReference>